<dbReference type="Proteomes" id="UP000596742">
    <property type="component" value="Unassembled WGS sequence"/>
</dbReference>
<feature type="domain" description="Death" evidence="1">
    <location>
        <begin position="31"/>
        <end position="86"/>
    </location>
</feature>
<dbReference type="Gene3D" id="1.10.533.10">
    <property type="entry name" value="Death Domain, Fas"/>
    <property type="match status" value="1"/>
</dbReference>
<name>A0A8B6CTJ6_MYTGA</name>
<evidence type="ECO:0000313" key="3">
    <source>
        <dbReference type="Proteomes" id="UP000596742"/>
    </source>
</evidence>
<evidence type="ECO:0000313" key="2">
    <source>
        <dbReference type="EMBL" id="VDI10292.1"/>
    </source>
</evidence>
<dbReference type="GO" id="GO:0007165">
    <property type="term" value="P:signal transduction"/>
    <property type="evidence" value="ECO:0007669"/>
    <property type="project" value="InterPro"/>
</dbReference>
<proteinExistence type="predicted"/>
<comment type="caution">
    <text evidence="2">The sequence shown here is derived from an EMBL/GenBank/DDBJ whole genome shotgun (WGS) entry which is preliminary data.</text>
</comment>
<protein>
    <recommendedName>
        <fullName evidence="1">Death domain-containing protein</fullName>
    </recommendedName>
</protein>
<feature type="non-terminal residue" evidence="2">
    <location>
        <position position="86"/>
    </location>
</feature>
<reference evidence="2" key="1">
    <citation type="submission" date="2018-11" db="EMBL/GenBank/DDBJ databases">
        <authorList>
            <person name="Alioto T."/>
            <person name="Alioto T."/>
        </authorList>
    </citation>
    <scope>NUCLEOTIDE SEQUENCE</scope>
</reference>
<dbReference type="EMBL" id="UYJE01002383">
    <property type="protein sequence ID" value="VDI10292.1"/>
    <property type="molecule type" value="Genomic_DNA"/>
</dbReference>
<sequence>MSDIANLKLQETPSNKMLEELSHQIGNCALQLGIELGLSSYAVEESFVKFPKDLSGLIEDILLKWKANSKMKTIHSLMMTLQRVNG</sequence>
<keyword evidence="3" id="KW-1185">Reference proteome</keyword>
<dbReference type="InterPro" id="IPR011029">
    <property type="entry name" value="DEATH-like_dom_sf"/>
</dbReference>
<dbReference type="PROSITE" id="PS50017">
    <property type="entry name" value="DEATH_DOMAIN"/>
    <property type="match status" value="1"/>
</dbReference>
<dbReference type="InterPro" id="IPR000488">
    <property type="entry name" value="Death_dom"/>
</dbReference>
<dbReference type="AlphaFoldDB" id="A0A8B6CTJ6"/>
<evidence type="ECO:0000259" key="1">
    <source>
        <dbReference type="PROSITE" id="PS50017"/>
    </source>
</evidence>
<accession>A0A8B6CTJ6</accession>
<organism evidence="2 3">
    <name type="scientific">Mytilus galloprovincialis</name>
    <name type="common">Mediterranean mussel</name>
    <dbReference type="NCBI Taxonomy" id="29158"/>
    <lineage>
        <taxon>Eukaryota</taxon>
        <taxon>Metazoa</taxon>
        <taxon>Spiralia</taxon>
        <taxon>Lophotrochozoa</taxon>
        <taxon>Mollusca</taxon>
        <taxon>Bivalvia</taxon>
        <taxon>Autobranchia</taxon>
        <taxon>Pteriomorphia</taxon>
        <taxon>Mytilida</taxon>
        <taxon>Mytiloidea</taxon>
        <taxon>Mytilidae</taxon>
        <taxon>Mytilinae</taxon>
        <taxon>Mytilus</taxon>
    </lineage>
</organism>
<gene>
    <name evidence="2" type="ORF">MGAL_10B087572</name>
</gene>